<dbReference type="GO" id="GO:0003700">
    <property type="term" value="F:DNA-binding transcription factor activity"/>
    <property type="evidence" value="ECO:0007669"/>
    <property type="project" value="TreeGrafter"/>
</dbReference>
<reference evidence="4" key="1">
    <citation type="submission" date="2019-07" db="EMBL/GenBank/DDBJ databases">
        <title>Genomic Encyclopedia of Type Strains, Phase IV (KMG-IV): sequencing the most valuable type-strain genomes for metagenomic binning, comparative biology and taxonomic classification.</title>
        <authorList>
            <person name="Goeker M."/>
        </authorList>
    </citation>
    <scope>NUCLEOTIDE SEQUENCE</scope>
    <source>
        <strain evidence="4">DSM 44596</strain>
    </source>
</reference>
<keyword evidence="3" id="KW-0804">Transcription</keyword>
<keyword evidence="1" id="KW-0805">Transcription regulation</keyword>
<sequence>MPTSHPDALVGSSDICGQPRLRADAQANLERILCSAREVFGAQGLDATLADVARHAGVGVGTVYRRFASKDELIQALFDSRCAEIESLATTSLEIPGAWDGLVHYLEAISRRMADSRGFGDILMDARFTSDAFTRARASITRSTAALVNRAKDEGTLRDDFEISDVPLLIQTIKLSQNFTGDDAPEAYRRVLGFIIDGLRASRTTHRELPVPALTTEQLDHVMHRYGSGPDGPC</sequence>
<protein>
    <submittedName>
        <fullName evidence="4">TetR family transcriptional regulator</fullName>
    </submittedName>
</protein>
<evidence type="ECO:0000256" key="3">
    <source>
        <dbReference type="ARBA" id="ARBA00023163"/>
    </source>
</evidence>
<dbReference type="InterPro" id="IPR023772">
    <property type="entry name" value="DNA-bd_HTH_TetR-type_CS"/>
</dbReference>
<proteinExistence type="predicted"/>
<dbReference type="Pfam" id="PF00440">
    <property type="entry name" value="TetR_N"/>
    <property type="match status" value="1"/>
</dbReference>
<evidence type="ECO:0000313" key="4">
    <source>
        <dbReference type="EMBL" id="TYQ02191.1"/>
    </source>
</evidence>
<dbReference type="Gene3D" id="1.10.357.10">
    <property type="entry name" value="Tetracycline Repressor, domain 2"/>
    <property type="match status" value="1"/>
</dbReference>
<dbReference type="EMBL" id="VNIQ01000006">
    <property type="protein sequence ID" value="TYQ02191.1"/>
    <property type="molecule type" value="Genomic_DNA"/>
</dbReference>
<comment type="caution">
    <text evidence="4">The sequence shown here is derived from an EMBL/GenBank/DDBJ whole genome shotgun (WGS) entry which is preliminary data.</text>
</comment>
<gene>
    <name evidence="4" type="ORF">FNL38_1069</name>
</gene>
<accession>A0A652YLL0</accession>
<dbReference type="Pfam" id="PF21597">
    <property type="entry name" value="TetR_C_43"/>
    <property type="match status" value="1"/>
</dbReference>
<dbReference type="InterPro" id="IPR049445">
    <property type="entry name" value="TetR_SbtR-like_C"/>
</dbReference>
<dbReference type="AlphaFoldDB" id="A0A652YLL0"/>
<dbReference type="SUPFAM" id="SSF48498">
    <property type="entry name" value="Tetracyclin repressor-like, C-terminal domain"/>
    <property type="match status" value="1"/>
</dbReference>
<dbReference type="PANTHER" id="PTHR30055">
    <property type="entry name" value="HTH-TYPE TRANSCRIPTIONAL REGULATOR RUTR"/>
    <property type="match status" value="1"/>
</dbReference>
<dbReference type="PRINTS" id="PR00455">
    <property type="entry name" value="HTHTETR"/>
</dbReference>
<evidence type="ECO:0000256" key="1">
    <source>
        <dbReference type="ARBA" id="ARBA00023015"/>
    </source>
</evidence>
<dbReference type="InterPro" id="IPR009057">
    <property type="entry name" value="Homeodomain-like_sf"/>
</dbReference>
<dbReference type="PANTHER" id="PTHR30055:SF234">
    <property type="entry name" value="HTH-TYPE TRANSCRIPTIONAL REGULATOR BETI"/>
    <property type="match status" value="1"/>
</dbReference>
<name>A0A652YLL0_NOCGL</name>
<organism evidence="4">
    <name type="scientific">Nocardia globerula</name>
    <dbReference type="NCBI Taxonomy" id="1818"/>
    <lineage>
        <taxon>Bacteria</taxon>
        <taxon>Bacillati</taxon>
        <taxon>Actinomycetota</taxon>
        <taxon>Actinomycetes</taxon>
        <taxon>Mycobacteriales</taxon>
        <taxon>Nocardiaceae</taxon>
        <taxon>Nocardia</taxon>
    </lineage>
</organism>
<dbReference type="SUPFAM" id="SSF46689">
    <property type="entry name" value="Homeodomain-like"/>
    <property type="match status" value="1"/>
</dbReference>
<dbReference type="InterPro" id="IPR001647">
    <property type="entry name" value="HTH_TetR"/>
</dbReference>
<dbReference type="InterPro" id="IPR050109">
    <property type="entry name" value="HTH-type_TetR-like_transc_reg"/>
</dbReference>
<dbReference type="GO" id="GO:0000976">
    <property type="term" value="F:transcription cis-regulatory region binding"/>
    <property type="evidence" value="ECO:0007669"/>
    <property type="project" value="TreeGrafter"/>
</dbReference>
<dbReference type="InterPro" id="IPR036271">
    <property type="entry name" value="Tet_transcr_reg_TetR-rel_C_sf"/>
</dbReference>
<dbReference type="PROSITE" id="PS01081">
    <property type="entry name" value="HTH_TETR_1"/>
    <property type="match status" value="1"/>
</dbReference>
<dbReference type="PROSITE" id="PS50977">
    <property type="entry name" value="HTH_TETR_2"/>
    <property type="match status" value="1"/>
</dbReference>
<keyword evidence="2" id="KW-0238">DNA-binding</keyword>
<evidence type="ECO:0000256" key="2">
    <source>
        <dbReference type="ARBA" id="ARBA00023125"/>
    </source>
</evidence>